<protein>
    <submittedName>
        <fullName evidence="1 3">Uncharacterized protein</fullName>
    </submittedName>
</protein>
<name>A0A183II40_9BILA</name>
<reference evidence="3" key="1">
    <citation type="submission" date="2016-06" db="UniProtKB">
        <authorList>
            <consortium name="WormBaseParasite"/>
        </authorList>
    </citation>
    <scope>IDENTIFICATION</scope>
</reference>
<keyword evidence="2" id="KW-1185">Reference proteome</keyword>
<proteinExistence type="predicted"/>
<accession>A0A183II40</accession>
<dbReference type="AlphaFoldDB" id="A0A183II40"/>
<gene>
    <name evidence="1" type="ORF">SBAD_LOCUS3285</name>
</gene>
<evidence type="ECO:0000313" key="2">
    <source>
        <dbReference type="Proteomes" id="UP000270296"/>
    </source>
</evidence>
<reference evidence="1 2" key="2">
    <citation type="submission" date="2018-11" db="EMBL/GenBank/DDBJ databases">
        <authorList>
            <consortium name="Pathogen Informatics"/>
        </authorList>
    </citation>
    <scope>NUCLEOTIDE SEQUENCE [LARGE SCALE GENOMIC DNA]</scope>
</reference>
<dbReference type="WBParaSite" id="SBAD_0000343901-mRNA-1">
    <property type="protein sequence ID" value="SBAD_0000343901-mRNA-1"/>
    <property type="gene ID" value="SBAD_0000343901"/>
</dbReference>
<organism evidence="3">
    <name type="scientific">Soboliphyme baturini</name>
    <dbReference type="NCBI Taxonomy" id="241478"/>
    <lineage>
        <taxon>Eukaryota</taxon>
        <taxon>Metazoa</taxon>
        <taxon>Ecdysozoa</taxon>
        <taxon>Nematoda</taxon>
        <taxon>Enoplea</taxon>
        <taxon>Dorylaimia</taxon>
        <taxon>Dioctophymatida</taxon>
        <taxon>Dioctophymatoidea</taxon>
        <taxon>Soboliphymatidae</taxon>
        <taxon>Soboliphyme</taxon>
    </lineage>
</organism>
<evidence type="ECO:0000313" key="3">
    <source>
        <dbReference type="WBParaSite" id="SBAD_0000343901-mRNA-1"/>
    </source>
</evidence>
<dbReference type="EMBL" id="UZAM01007667">
    <property type="protein sequence ID" value="VDP00652.1"/>
    <property type="molecule type" value="Genomic_DNA"/>
</dbReference>
<evidence type="ECO:0000313" key="1">
    <source>
        <dbReference type="EMBL" id="VDP00652.1"/>
    </source>
</evidence>
<dbReference type="Proteomes" id="UP000270296">
    <property type="component" value="Unassembled WGS sequence"/>
</dbReference>
<sequence length="164" mass="17791">MSDLTVREFTALASPAAWPSRTRQRRVCRIAPPRPSSLSSFKQRRGLRPAKVTSGVLVVVVAWSLDFVCSAARHSRPPPPLCVVLCTGDSTKTSSASVGAATTLRYSVSNCGSRRPRRDATRHYTNTSIQFANTRTHDTIHSSNGAAARAAAAEEIRRATEIDQ</sequence>